<evidence type="ECO:0000256" key="16">
    <source>
        <dbReference type="SAM" id="MobiDB-lite"/>
    </source>
</evidence>
<dbReference type="EMBL" id="BAAAZO010000009">
    <property type="protein sequence ID" value="GAA3625904.1"/>
    <property type="molecule type" value="Genomic_DNA"/>
</dbReference>
<comment type="function">
    <text evidence="13">Subunits I and II form the functional core of the enzyme complex. Electrons originating in cytochrome c are transferred via heme a and Cu(A) to the binuclear center formed by heme a3 and Cu(B).</text>
</comment>
<evidence type="ECO:0000256" key="11">
    <source>
        <dbReference type="ARBA" id="ARBA00023008"/>
    </source>
</evidence>
<evidence type="ECO:0000256" key="13">
    <source>
        <dbReference type="ARBA" id="ARBA00024688"/>
    </source>
</evidence>
<keyword evidence="9" id="KW-0249">Electron transport</keyword>
<comment type="catalytic activity">
    <reaction evidence="15">
        <text>4 Fe(II)-[cytochrome c] + O2 + 8 H(+)(in) = 4 Fe(III)-[cytochrome c] + 2 H2O + 4 H(+)(out)</text>
        <dbReference type="Rhea" id="RHEA:11436"/>
        <dbReference type="Rhea" id="RHEA-COMP:10350"/>
        <dbReference type="Rhea" id="RHEA-COMP:14399"/>
        <dbReference type="ChEBI" id="CHEBI:15377"/>
        <dbReference type="ChEBI" id="CHEBI:15378"/>
        <dbReference type="ChEBI" id="CHEBI:15379"/>
        <dbReference type="ChEBI" id="CHEBI:29033"/>
        <dbReference type="ChEBI" id="CHEBI:29034"/>
        <dbReference type="EC" id="7.1.1.9"/>
    </reaction>
</comment>
<dbReference type="InterPro" id="IPR002429">
    <property type="entry name" value="CcO_II-like_C"/>
</dbReference>
<dbReference type="InterPro" id="IPR045187">
    <property type="entry name" value="CcO_II"/>
</dbReference>
<dbReference type="InterPro" id="IPR001505">
    <property type="entry name" value="Copper_CuA"/>
</dbReference>
<dbReference type="EC" id="7.1.1.9" evidence="3"/>
<dbReference type="Proteomes" id="UP001501074">
    <property type="component" value="Unassembled WGS sequence"/>
</dbReference>
<keyword evidence="4" id="KW-0813">Transport</keyword>
<comment type="subcellular location">
    <subcellularLocation>
        <location evidence="1">Membrane</location>
        <topology evidence="1">Multi-pass membrane protein</topology>
    </subcellularLocation>
</comment>
<evidence type="ECO:0000256" key="9">
    <source>
        <dbReference type="ARBA" id="ARBA00022982"/>
    </source>
</evidence>
<feature type="compositionally biased region" description="Polar residues" evidence="16">
    <location>
        <begin position="317"/>
        <end position="332"/>
    </location>
</feature>
<accession>A0ABP7A6L9</accession>
<organism evidence="19 20">
    <name type="scientific">Kineosporia mesophila</name>
    <dbReference type="NCBI Taxonomy" id="566012"/>
    <lineage>
        <taxon>Bacteria</taxon>
        <taxon>Bacillati</taxon>
        <taxon>Actinomycetota</taxon>
        <taxon>Actinomycetes</taxon>
        <taxon>Kineosporiales</taxon>
        <taxon>Kineosporiaceae</taxon>
        <taxon>Kineosporia</taxon>
    </lineage>
</organism>
<reference evidence="20" key="1">
    <citation type="journal article" date="2019" name="Int. J. Syst. Evol. Microbiol.">
        <title>The Global Catalogue of Microorganisms (GCM) 10K type strain sequencing project: providing services to taxonomists for standard genome sequencing and annotation.</title>
        <authorList>
            <consortium name="The Broad Institute Genomics Platform"/>
            <consortium name="The Broad Institute Genome Sequencing Center for Infectious Disease"/>
            <person name="Wu L."/>
            <person name="Ma J."/>
        </authorList>
    </citation>
    <scope>NUCLEOTIDE SEQUENCE [LARGE SCALE GENOMIC DNA]</scope>
    <source>
        <strain evidence="20">JCM 16902</strain>
    </source>
</reference>
<evidence type="ECO:0000256" key="5">
    <source>
        <dbReference type="ARBA" id="ARBA00022660"/>
    </source>
</evidence>
<keyword evidence="20" id="KW-1185">Reference proteome</keyword>
<name>A0ABP7A6L9_9ACTN</name>
<comment type="similarity">
    <text evidence="2">Belongs to the cytochrome c oxidase subunit 2 family.</text>
</comment>
<keyword evidence="12 17" id="KW-0472">Membrane</keyword>
<keyword evidence="8" id="KW-1278">Translocase</keyword>
<feature type="region of interest" description="Disordered" evidence="16">
    <location>
        <begin position="292"/>
        <end position="332"/>
    </location>
</feature>
<feature type="transmembrane region" description="Helical" evidence="17">
    <location>
        <begin position="41"/>
        <end position="62"/>
    </location>
</feature>
<dbReference type="PROSITE" id="PS00078">
    <property type="entry name" value="COX2"/>
    <property type="match status" value="1"/>
</dbReference>
<evidence type="ECO:0000256" key="6">
    <source>
        <dbReference type="ARBA" id="ARBA00022692"/>
    </source>
</evidence>
<dbReference type="Pfam" id="PF00116">
    <property type="entry name" value="COX2"/>
    <property type="match status" value="1"/>
</dbReference>
<dbReference type="NCBIfam" id="TIGR02866">
    <property type="entry name" value="CoxB"/>
    <property type="match status" value="1"/>
</dbReference>
<sequence>MKHSAKAPGAQALIQHRDETVGRPPLRSHEGFGMARRRARAVAVGLTGAALLTLSGCTDQVQRGWLPSTKGTTNQTTKIMDLWVGSWIAALIVGVIVWGLTIWCMIVYRRRKDETGFPAQIRYHLPLEVMYTIIPVMMVAVLFGHTASVQSDLISTDTKPDVTIGVVGKQWSWDFNYKDSDVYETGVMGQLDGNDGAEKELPTLYLPINRLVQFDLTARDVIHSFWVPAFLMKMDTVPGLENKFQVRPQRLGTFKGKCAELCGEYHSEMLFNVRVVSQADYDRHMAELEAQGNTGQLGEDLNRSEMAPSDSDAEEAGNSNALPATKTTAEVK</sequence>
<dbReference type="Gene3D" id="2.60.40.420">
    <property type="entry name" value="Cupredoxins - blue copper proteins"/>
    <property type="match status" value="1"/>
</dbReference>
<evidence type="ECO:0000256" key="15">
    <source>
        <dbReference type="ARBA" id="ARBA00047816"/>
    </source>
</evidence>
<comment type="caution">
    <text evidence="19">The sequence shown here is derived from an EMBL/GenBank/DDBJ whole genome shotgun (WGS) entry which is preliminary data.</text>
</comment>
<dbReference type="CDD" id="cd13919">
    <property type="entry name" value="CuRO_HCO_II_like_5"/>
    <property type="match status" value="1"/>
</dbReference>
<dbReference type="PANTHER" id="PTHR22888">
    <property type="entry name" value="CYTOCHROME C OXIDASE, SUBUNIT II"/>
    <property type="match status" value="1"/>
</dbReference>
<keyword evidence="6 17" id="KW-0812">Transmembrane</keyword>
<evidence type="ECO:0000256" key="14">
    <source>
        <dbReference type="ARBA" id="ARBA00031399"/>
    </source>
</evidence>
<dbReference type="PANTHER" id="PTHR22888:SF9">
    <property type="entry name" value="CYTOCHROME C OXIDASE SUBUNIT 2"/>
    <property type="match status" value="1"/>
</dbReference>
<keyword evidence="10 17" id="KW-1133">Transmembrane helix</keyword>
<keyword evidence="5" id="KW-0679">Respiratory chain</keyword>
<keyword evidence="7" id="KW-0479">Metal-binding</keyword>
<evidence type="ECO:0000313" key="19">
    <source>
        <dbReference type="EMBL" id="GAA3625904.1"/>
    </source>
</evidence>
<proteinExistence type="inferred from homology"/>
<evidence type="ECO:0000256" key="1">
    <source>
        <dbReference type="ARBA" id="ARBA00004141"/>
    </source>
</evidence>
<gene>
    <name evidence="19" type="primary">coxB</name>
    <name evidence="19" type="ORF">GCM10022223_48880</name>
</gene>
<evidence type="ECO:0000256" key="17">
    <source>
        <dbReference type="SAM" id="Phobius"/>
    </source>
</evidence>
<evidence type="ECO:0000256" key="7">
    <source>
        <dbReference type="ARBA" id="ARBA00022723"/>
    </source>
</evidence>
<dbReference type="PROSITE" id="PS50857">
    <property type="entry name" value="COX2_CUA"/>
    <property type="match status" value="1"/>
</dbReference>
<evidence type="ECO:0000256" key="12">
    <source>
        <dbReference type="ARBA" id="ARBA00023136"/>
    </source>
</evidence>
<feature type="domain" description="Cytochrome oxidase subunit II copper A binding" evidence="18">
    <location>
        <begin position="159"/>
        <end position="287"/>
    </location>
</feature>
<dbReference type="InterPro" id="IPR008972">
    <property type="entry name" value="Cupredoxin"/>
</dbReference>
<evidence type="ECO:0000256" key="10">
    <source>
        <dbReference type="ARBA" id="ARBA00022989"/>
    </source>
</evidence>
<dbReference type="SUPFAM" id="SSF49503">
    <property type="entry name" value="Cupredoxins"/>
    <property type="match status" value="1"/>
</dbReference>
<evidence type="ECO:0000256" key="8">
    <source>
        <dbReference type="ARBA" id="ARBA00022967"/>
    </source>
</evidence>
<dbReference type="PRINTS" id="PR01166">
    <property type="entry name" value="CYCOXIDASEII"/>
</dbReference>
<evidence type="ECO:0000256" key="4">
    <source>
        <dbReference type="ARBA" id="ARBA00022448"/>
    </source>
</evidence>
<dbReference type="SUPFAM" id="SSF81464">
    <property type="entry name" value="Cytochrome c oxidase subunit II-like, transmembrane region"/>
    <property type="match status" value="1"/>
</dbReference>
<evidence type="ECO:0000313" key="20">
    <source>
        <dbReference type="Proteomes" id="UP001501074"/>
    </source>
</evidence>
<dbReference type="Gene3D" id="1.10.287.90">
    <property type="match status" value="1"/>
</dbReference>
<protein>
    <recommendedName>
        <fullName evidence="3">cytochrome-c oxidase</fullName>
        <ecNumber evidence="3">7.1.1.9</ecNumber>
    </recommendedName>
    <alternativeName>
        <fullName evidence="14">Cytochrome aa3 subunit 2</fullName>
    </alternativeName>
</protein>
<feature type="transmembrane region" description="Helical" evidence="17">
    <location>
        <begin position="82"/>
        <end position="108"/>
    </location>
</feature>
<dbReference type="InterPro" id="IPR036257">
    <property type="entry name" value="Cyt_c_oxidase_su2_TM_sf"/>
</dbReference>
<dbReference type="InterPro" id="IPR014222">
    <property type="entry name" value="Cyt_c_oxidase_su2"/>
</dbReference>
<evidence type="ECO:0000256" key="2">
    <source>
        <dbReference type="ARBA" id="ARBA00007866"/>
    </source>
</evidence>
<evidence type="ECO:0000259" key="18">
    <source>
        <dbReference type="PROSITE" id="PS50857"/>
    </source>
</evidence>
<keyword evidence="11" id="KW-0186">Copper</keyword>
<feature type="transmembrane region" description="Helical" evidence="17">
    <location>
        <begin position="129"/>
        <end position="147"/>
    </location>
</feature>
<evidence type="ECO:0000256" key="3">
    <source>
        <dbReference type="ARBA" id="ARBA00012949"/>
    </source>
</evidence>